<proteinExistence type="predicted"/>
<name>A0A0X1KY91_VIBCO</name>
<reference evidence="1" key="1">
    <citation type="submission" date="2005-09" db="EMBL/GenBank/DDBJ databases">
        <title>Annotation of Vibrio cholerae MO10.</title>
        <authorList>
            <person name="Colwell R."/>
            <person name="Grim C.J."/>
            <person name="Young S."/>
            <person name="Jaffe D."/>
            <person name="Gnerre S."/>
            <person name="Berlin A."/>
            <person name="Heiman D."/>
            <person name="Hepburn T."/>
            <person name="Shea T."/>
            <person name="Sykes S."/>
            <person name="Yandava C."/>
            <person name="Alvarado L."/>
            <person name="Kodira C."/>
            <person name="Borodovsky M."/>
            <person name="Heidelberg J."/>
            <person name="Lander E."/>
            <person name="Galagan J."/>
            <person name="Nusbaum C."/>
            <person name="Birren B."/>
        </authorList>
    </citation>
    <scope>NUCLEOTIDE SEQUENCE [LARGE SCALE GENOMIC DNA]</scope>
    <source>
        <strain evidence="1">MO10</strain>
    </source>
</reference>
<dbReference type="AlphaFoldDB" id="A0A0X1KY91"/>
<dbReference type="HOGENOM" id="CLU_3334417_0_0_6"/>
<evidence type="ECO:0000313" key="1">
    <source>
        <dbReference type="EMBL" id="EET23239.1"/>
    </source>
</evidence>
<accession>A0A0X1KY91</accession>
<organism evidence="1">
    <name type="scientific">Vibrio cholerae (strain MO10)</name>
    <dbReference type="NCBI Taxonomy" id="345072"/>
    <lineage>
        <taxon>Bacteria</taxon>
        <taxon>Pseudomonadati</taxon>
        <taxon>Pseudomonadota</taxon>
        <taxon>Gammaproteobacteria</taxon>
        <taxon>Vibrionales</taxon>
        <taxon>Vibrionaceae</taxon>
        <taxon>Vibrio</taxon>
    </lineage>
</organism>
<protein>
    <submittedName>
        <fullName evidence="1">C4-dicarboxylate transport sensor protein</fullName>
    </submittedName>
</protein>
<dbReference type="RefSeq" id="WP_001881761.1">
    <property type="nucleotide sequence ID" value="NZ_CP060094.1"/>
</dbReference>
<reference evidence="1" key="2">
    <citation type="submission" date="2008-07" db="EMBL/GenBank/DDBJ databases">
        <authorList>
            <consortium name="Broad Institute Genome Sequencing Platform"/>
            <person name="Colwell R."/>
            <person name="Grim C.J."/>
            <person name="Young S."/>
            <person name="Jaffe D."/>
            <person name="Gnerre S."/>
            <person name="Berlin A."/>
            <person name="Heiman D."/>
            <person name="Hepburn T."/>
            <person name="Shea T."/>
            <person name="Sykes S."/>
            <person name="Alvarado L."/>
            <person name="Kodira C."/>
            <person name="Heidelberg J."/>
            <person name="Lander E."/>
            <person name="Galagan J."/>
            <person name="Nusbaum C."/>
            <person name="Birren B."/>
        </authorList>
    </citation>
    <scope>NUCLEOTIDE SEQUENCE [LARGE SCALE GENOMIC DNA]</scope>
    <source>
        <strain evidence="1">MO10</strain>
    </source>
</reference>
<gene>
    <name evidence="1" type="ORF">VchoM_01265</name>
</gene>
<dbReference type="EMBL" id="DS990136">
    <property type="protein sequence ID" value="EET23239.1"/>
    <property type="molecule type" value="Genomic_DNA"/>
</dbReference>
<sequence length="44" mass="5291">MRKIHVMVCSGRKWKHHARERLNYQQVKSSMAGRREQGSARLPW</sequence>
<dbReference type="Proteomes" id="UP000004687">
    <property type="component" value="Unassembled WGS sequence"/>
</dbReference>